<dbReference type="InterPro" id="IPR045851">
    <property type="entry name" value="AMP-bd_C_sf"/>
</dbReference>
<evidence type="ECO:0000256" key="2">
    <source>
        <dbReference type="ARBA" id="ARBA00022598"/>
    </source>
</evidence>
<dbReference type="RefSeq" id="WP_133828722.1">
    <property type="nucleotide sequence ID" value="NZ_BAABHR010000040.1"/>
</dbReference>
<dbReference type="PANTHER" id="PTHR43201:SF5">
    <property type="entry name" value="MEDIUM-CHAIN ACYL-COA LIGASE ACSF2, MITOCHONDRIAL"/>
    <property type="match status" value="1"/>
</dbReference>
<keyword evidence="2 5" id="KW-0436">Ligase</keyword>
<reference evidence="5 6" key="1">
    <citation type="submission" date="2019-03" db="EMBL/GenBank/DDBJ databases">
        <title>Genomic Encyclopedia of Type Strains, Phase IV (KMG-IV): sequencing the most valuable type-strain genomes for metagenomic binning, comparative biology and taxonomic classification.</title>
        <authorList>
            <person name="Goeker M."/>
        </authorList>
    </citation>
    <scope>NUCLEOTIDE SEQUENCE [LARGE SCALE GENOMIC DNA]</scope>
    <source>
        <strain evidence="5 6">DSM 45775</strain>
    </source>
</reference>
<feature type="domain" description="AMP-dependent synthetase/ligase" evidence="3">
    <location>
        <begin position="24"/>
        <end position="385"/>
    </location>
</feature>
<accession>A0A4R6UWP7</accession>
<dbReference type="InterPro" id="IPR025110">
    <property type="entry name" value="AMP-bd_C"/>
</dbReference>
<dbReference type="InterPro" id="IPR000873">
    <property type="entry name" value="AMP-dep_synth/lig_dom"/>
</dbReference>
<dbReference type="Pfam" id="PF13193">
    <property type="entry name" value="AMP-binding_C"/>
    <property type="match status" value="1"/>
</dbReference>
<dbReference type="GO" id="GO:0031956">
    <property type="term" value="F:medium-chain fatty acid-CoA ligase activity"/>
    <property type="evidence" value="ECO:0007669"/>
    <property type="project" value="TreeGrafter"/>
</dbReference>
<dbReference type="Proteomes" id="UP000295705">
    <property type="component" value="Unassembled WGS sequence"/>
</dbReference>
<evidence type="ECO:0000313" key="5">
    <source>
        <dbReference type="EMBL" id="TDQ51752.1"/>
    </source>
</evidence>
<dbReference type="Pfam" id="PF00501">
    <property type="entry name" value="AMP-binding"/>
    <property type="match status" value="1"/>
</dbReference>
<evidence type="ECO:0000259" key="3">
    <source>
        <dbReference type="Pfam" id="PF00501"/>
    </source>
</evidence>
<dbReference type="AlphaFoldDB" id="A0A4R6UWP7"/>
<dbReference type="PANTHER" id="PTHR43201">
    <property type="entry name" value="ACYL-COA SYNTHETASE"/>
    <property type="match status" value="1"/>
</dbReference>
<dbReference type="GO" id="GO:0006631">
    <property type="term" value="P:fatty acid metabolic process"/>
    <property type="evidence" value="ECO:0007669"/>
    <property type="project" value="TreeGrafter"/>
</dbReference>
<comment type="caution">
    <text evidence="5">The sequence shown here is derived from an EMBL/GenBank/DDBJ whole genome shotgun (WGS) entry which is preliminary data.</text>
</comment>
<evidence type="ECO:0000259" key="4">
    <source>
        <dbReference type="Pfam" id="PF13193"/>
    </source>
</evidence>
<dbReference type="Gene3D" id="3.30.300.30">
    <property type="match status" value="1"/>
</dbReference>
<feature type="domain" description="AMP-binding enzyme C-terminal" evidence="4">
    <location>
        <begin position="441"/>
        <end position="517"/>
    </location>
</feature>
<dbReference type="InterPro" id="IPR042099">
    <property type="entry name" value="ANL_N_sf"/>
</dbReference>
<dbReference type="EMBL" id="SNYO01000008">
    <property type="protein sequence ID" value="TDQ51752.1"/>
    <property type="molecule type" value="Genomic_DNA"/>
</dbReference>
<dbReference type="Gene3D" id="3.40.50.12780">
    <property type="entry name" value="N-terminal domain of ligase-like"/>
    <property type="match status" value="1"/>
</dbReference>
<dbReference type="OrthoDB" id="9803968at2"/>
<organism evidence="5 6">
    <name type="scientific">Actinomycetospora succinea</name>
    <dbReference type="NCBI Taxonomy" id="663603"/>
    <lineage>
        <taxon>Bacteria</taxon>
        <taxon>Bacillati</taxon>
        <taxon>Actinomycetota</taxon>
        <taxon>Actinomycetes</taxon>
        <taxon>Pseudonocardiales</taxon>
        <taxon>Pseudonocardiaceae</taxon>
        <taxon>Actinomycetospora</taxon>
    </lineage>
</organism>
<proteinExistence type="inferred from homology"/>
<evidence type="ECO:0000256" key="1">
    <source>
        <dbReference type="ARBA" id="ARBA00006432"/>
    </source>
</evidence>
<gene>
    <name evidence="5" type="ORF">EV188_108112</name>
</gene>
<comment type="similarity">
    <text evidence="1">Belongs to the ATP-dependent AMP-binding enzyme family.</text>
</comment>
<protein>
    <submittedName>
        <fullName evidence="5">Acyl-CoA synthetase (AMP-forming)/AMP-acid ligase II</fullName>
    </submittedName>
</protein>
<evidence type="ECO:0000313" key="6">
    <source>
        <dbReference type="Proteomes" id="UP000295705"/>
    </source>
</evidence>
<keyword evidence="6" id="KW-1185">Reference proteome</keyword>
<sequence>MTFTYDASAYRTYFEHEFTYLAGFRRNVHRYARRTAMTDPATGQRWTYAELGARVDALALGLAGAGVGPGDVVVHQLFNSPAFAELYLATQACGAVGAPVNFRLAAGETAHVLDDSEPTVFVYDTALRDTVAAALERARHAPSVLVAVGEGEPLPGSVRFADLPGGTPPAVARTVYDETTRLYTSGTTGMPKGVPLNSLVEVFSAHDVIMHFPLAPEDRTLNMTPWFHRGGLYSGRPNPVFYLGAEVVPLRAFDPDRVLDLVAEHGLTYLIGAPTNLAMLARAQTERPRDLGTLRGIVTMGAPLEREACLRYQELLTPRIFNGFGTTESFWNTFLRPTDLPGHAGAAGRACTDDDVMVVHVGGGSDDPVAQDGTEVGEVIIRSPKAGYAYVNSPEQEAAKFHDGWIHVGDLATWDGDEYVTIVGRKDDMLISGGENVHPVQVEEALNEHPGVADSLVVGVPDERWGERVVAFVVREDPGLTAADCEAHCRGHAMLAAYKRPRAYRFVDELPLTATGKKIHYRARAQAVEDDAAGLFETVTTDHR</sequence>
<dbReference type="SUPFAM" id="SSF56801">
    <property type="entry name" value="Acetyl-CoA synthetase-like"/>
    <property type="match status" value="1"/>
</dbReference>
<name>A0A4R6UWP7_9PSEU</name>